<dbReference type="AlphaFoldDB" id="A0A483CTH9"/>
<evidence type="ECO:0000313" key="3">
    <source>
        <dbReference type="Proteomes" id="UP000292580"/>
    </source>
</evidence>
<dbReference type="EMBL" id="PGCL01000001">
    <property type="protein sequence ID" value="TAJ45674.1"/>
    <property type="molecule type" value="Genomic_DNA"/>
</dbReference>
<name>A0A483CTH9_9EURY</name>
<feature type="transmembrane region" description="Helical" evidence="1">
    <location>
        <begin position="104"/>
        <end position="121"/>
    </location>
</feature>
<comment type="caution">
    <text evidence="2">The sequence shown here is derived from an EMBL/GenBank/DDBJ whole genome shotgun (WGS) entry which is preliminary data.</text>
</comment>
<evidence type="ECO:0000313" key="2">
    <source>
        <dbReference type="EMBL" id="TAJ45674.1"/>
    </source>
</evidence>
<gene>
    <name evidence="2" type="ORF">CUJ86_02870</name>
</gene>
<dbReference type="Proteomes" id="UP000292580">
    <property type="component" value="Unassembled WGS sequence"/>
</dbReference>
<protein>
    <submittedName>
        <fullName evidence="2">Uncharacterized protein</fullName>
    </submittedName>
</protein>
<evidence type="ECO:0000256" key="1">
    <source>
        <dbReference type="SAM" id="Phobius"/>
    </source>
</evidence>
<keyword evidence="1" id="KW-0472">Membrane</keyword>
<sequence>MVISTRTGIAVSTAGLLLALTGLTLAWSGAVGETDPASLVPVLAGGVLILLPAVLRTWSEDQNRLPKRSTRIIWCAAVIAGTLVGGGILSLWLTTAGDPKLHNLASPVLAACAGVFIMVILEKTAIRILEHRT</sequence>
<keyword evidence="3" id="KW-1185">Reference proteome</keyword>
<proteinExistence type="predicted"/>
<keyword evidence="1" id="KW-1133">Transmembrane helix</keyword>
<feature type="transmembrane region" description="Helical" evidence="1">
    <location>
        <begin position="38"/>
        <end position="59"/>
    </location>
</feature>
<accession>A0A483CTH9</accession>
<organism evidence="2 3">
    <name type="scientific">Methanofollis fontis</name>
    <dbReference type="NCBI Taxonomy" id="2052832"/>
    <lineage>
        <taxon>Archaea</taxon>
        <taxon>Methanobacteriati</taxon>
        <taxon>Methanobacteriota</taxon>
        <taxon>Stenosarchaea group</taxon>
        <taxon>Methanomicrobia</taxon>
        <taxon>Methanomicrobiales</taxon>
        <taxon>Methanomicrobiaceae</taxon>
        <taxon>Methanofollis</taxon>
    </lineage>
</organism>
<reference evidence="2 3" key="1">
    <citation type="submission" date="2017-11" db="EMBL/GenBank/DDBJ databases">
        <title>Isolation and Characterization of Methanofollis Species from Methane Seep Offshore SW Taiwan.</title>
        <authorList>
            <person name="Teng N.-H."/>
            <person name="Lai M.-C."/>
            <person name="Chen S.-C."/>
        </authorList>
    </citation>
    <scope>NUCLEOTIDE SEQUENCE [LARGE SCALE GENOMIC DNA]</scope>
    <source>
        <strain evidence="2 3">FWC-SCC2</strain>
    </source>
</reference>
<feature type="transmembrane region" description="Helical" evidence="1">
    <location>
        <begin position="71"/>
        <end position="92"/>
    </location>
</feature>
<keyword evidence="1" id="KW-0812">Transmembrane</keyword>